<keyword evidence="2" id="KW-0479">Metal-binding</keyword>
<gene>
    <name evidence="3" type="ORF">JOF36_005074</name>
</gene>
<dbReference type="InterPro" id="IPR017972">
    <property type="entry name" value="Cyt_P450_CS"/>
</dbReference>
<dbReference type="PANTHER" id="PTHR46696:SF1">
    <property type="entry name" value="CYTOCHROME P450 YJIB-RELATED"/>
    <property type="match status" value="1"/>
</dbReference>
<organism evidence="3 4">
    <name type="scientific">Pseudonocardia parietis</name>
    <dbReference type="NCBI Taxonomy" id="570936"/>
    <lineage>
        <taxon>Bacteria</taxon>
        <taxon>Bacillati</taxon>
        <taxon>Actinomycetota</taxon>
        <taxon>Actinomycetes</taxon>
        <taxon>Pseudonocardiales</taxon>
        <taxon>Pseudonocardiaceae</taxon>
        <taxon>Pseudonocardia</taxon>
    </lineage>
</organism>
<keyword evidence="4" id="KW-1185">Reference proteome</keyword>
<reference evidence="3 4" key="1">
    <citation type="submission" date="2021-03" db="EMBL/GenBank/DDBJ databases">
        <title>Sequencing the genomes of 1000 actinobacteria strains.</title>
        <authorList>
            <person name="Klenk H.-P."/>
        </authorList>
    </citation>
    <scope>NUCLEOTIDE SEQUENCE [LARGE SCALE GENOMIC DNA]</scope>
    <source>
        <strain evidence="3 4">DSM 45256</strain>
    </source>
</reference>
<evidence type="ECO:0000256" key="2">
    <source>
        <dbReference type="RuleBase" id="RU000461"/>
    </source>
</evidence>
<keyword evidence="2" id="KW-0408">Iron</keyword>
<dbReference type="InterPro" id="IPR002397">
    <property type="entry name" value="Cyt_P450_B"/>
</dbReference>
<keyword evidence="2" id="KW-0560">Oxidoreductase</keyword>
<evidence type="ECO:0000313" key="3">
    <source>
        <dbReference type="EMBL" id="MBP2369378.1"/>
    </source>
</evidence>
<dbReference type="Pfam" id="PF00067">
    <property type="entry name" value="p450"/>
    <property type="match status" value="1"/>
</dbReference>
<dbReference type="Gene3D" id="1.10.630.10">
    <property type="entry name" value="Cytochrome P450"/>
    <property type="match status" value="1"/>
</dbReference>
<evidence type="ECO:0000256" key="1">
    <source>
        <dbReference type="ARBA" id="ARBA00010617"/>
    </source>
</evidence>
<protein>
    <submittedName>
        <fullName evidence="3">Cytochrome P450</fullName>
    </submittedName>
</protein>
<proteinExistence type="inferred from homology"/>
<dbReference type="Proteomes" id="UP001519295">
    <property type="component" value="Unassembled WGS sequence"/>
</dbReference>
<dbReference type="RefSeq" id="WP_210031343.1">
    <property type="nucleotide sequence ID" value="NZ_JAGINU010000001.1"/>
</dbReference>
<dbReference type="EMBL" id="JAGINU010000001">
    <property type="protein sequence ID" value="MBP2369378.1"/>
    <property type="molecule type" value="Genomic_DNA"/>
</dbReference>
<dbReference type="InterPro" id="IPR001128">
    <property type="entry name" value="Cyt_P450"/>
</dbReference>
<keyword evidence="2" id="KW-0503">Monooxygenase</keyword>
<sequence length="401" mass="44636">MALTTTGTEQHELFSGAFWTDPHPAYAALRAEDPVRELALPDGPAWLLTRYSDVREAFVDPRLSKDWRYTLPEEKRGEHAAAPTPMMLLMDPPDHTRLRKLVSRSFTVRRMNELQPRVEEITQELLDQLPDDRPVDLMREYAFLVPVLVICELLGVPAEDRDQFSAWSSVMVDDSPGEEKFAAMGSLHGYLSELLERKRTEPDDALLSSLLAVSDEDGDRLSGEELVAMAMLLLIAGHETTVNLIGNGVLALLTHPEQRTLLQDDPSLLNSAVEEFLRYESPVSNTPLRFATEEVTYSGVTIPAGATVMLGLAAANRDPEWAERPDELDITRDASSGVFFGHGIHFCLGAQLARTEGRVAIGKLIEQRPDLELAVDPAELTYRESTLIRGLTSMPVRRSHT</sequence>
<keyword evidence="2" id="KW-0349">Heme</keyword>
<dbReference type="CDD" id="cd11029">
    <property type="entry name" value="CYP107-like"/>
    <property type="match status" value="1"/>
</dbReference>
<dbReference type="SUPFAM" id="SSF48264">
    <property type="entry name" value="Cytochrome P450"/>
    <property type="match status" value="1"/>
</dbReference>
<dbReference type="PANTHER" id="PTHR46696">
    <property type="entry name" value="P450, PUTATIVE (EUROFUNG)-RELATED"/>
    <property type="match status" value="1"/>
</dbReference>
<name>A0ABS4VZV2_9PSEU</name>
<accession>A0ABS4VZV2</accession>
<comment type="similarity">
    <text evidence="1 2">Belongs to the cytochrome P450 family.</text>
</comment>
<dbReference type="InterPro" id="IPR036396">
    <property type="entry name" value="Cyt_P450_sf"/>
</dbReference>
<dbReference type="PRINTS" id="PR00359">
    <property type="entry name" value="BP450"/>
</dbReference>
<evidence type="ECO:0000313" key="4">
    <source>
        <dbReference type="Proteomes" id="UP001519295"/>
    </source>
</evidence>
<comment type="caution">
    <text evidence="3">The sequence shown here is derived from an EMBL/GenBank/DDBJ whole genome shotgun (WGS) entry which is preliminary data.</text>
</comment>
<dbReference type="PROSITE" id="PS00086">
    <property type="entry name" value="CYTOCHROME_P450"/>
    <property type="match status" value="1"/>
</dbReference>